<dbReference type="HAMAP" id="MF_01310">
    <property type="entry name" value="Ribosomal_uS11"/>
    <property type="match status" value="1"/>
</dbReference>
<gene>
    <name evidence="5" type="ORF">CALVIDRAFT_537462</name>
</gene>
<accession>A0A167M3B7</accession>
<feature type="compositionally biased region" description="Pro residues" evidence="4">
    <location>
        <begin position="19"/>
        <end position="28"/>
    </location>
</feature>
<dbReference type="Gene3D" id="3.30.420.80">
    <property type="entry name" value="Ribosomal protein S11"/>
    <property type="match status" value="1"/>
</dbReference>
<feature type="region of interest" description="Disordered" evidence="4">
    <location>
        <begin position="1"/>
        <end position="65"/>
    </location>
</feature>
<dbReference type="GO" id="GO:0003735">
    <property type="term" value="F:structural constituent of ribosome"/>
    <property type="evidence" value="ECO:0007669"/>
    <property type="project" value="InterPro"/>
</dbReference>
<dbReference type="OrthoDB" id="1654884at2759"/>
<dbReference type="AlphaFoldDB" id="A0A167M3B7"/>
<protein>
    <submittedName>
        <fullName evidence="5">Translational machinery component</fullName>
    </submittedName>
</protein>
<dbReference type="SUPFAM" id="SSF53137">
    <property type="entry name" value="Translational machinery components"/>
    <property type="match status" value="1"/>
</dbReference>
<feature type="compositionally biased region" description="Basic residues" evidence="4">
    <location>
        <begin position="9"/>
        <end position="18"/>
    </location>
</feature>
<dbReference type="STRING" id="1330018.A0A167M3B7"/>
<evidence type="ECO:0000256" key="1">
    <source>
        <dbReference type="ARBA" id="ARBA00006194"/>
    </source>
</evidence>
<evidence type="ECO:0000313" key="5">
    <source>
        <dbReference type="EMBL" id="KZO96290.1"/>
    </source>
</evidence>
<keyword evidence="3" id="KW-0687">Ribonucleoprotein</keyword>
<dbReference type="Pfam" id="PF00411">
    <property type="entry name" value="Ribosomal_S11"/>
    <property type="match status" value="1"/>
</dbReference>
<dbReference type="EMBL" id="KV417285">
    <property type="protein sequence ID" value="KZO96290.1"/>
    <property type="molecule type" value="Genomic_DNA"/>
</dbReference>
<keyword evidence="2" id="KW-0689">Ribosomal protein</keyword>
<dbReference type="GO" id="GO:0005840">
    <property type="term" value="C:ribosome"/>
    <property type="evidence" value="ECO:0007669"/>
    <property type="project" value="UniProtKB-KW"/>
</dbReference>
<comment type="similarity">
    <text evidence="1">Belongs to the universal ribosomal protein uS11 family.</text>
</comment>
<dbReference type="InterPro" id="IPR001971">
    <property type="entry name" value="Ribosomal_uS11"/>
</dbReference>
<evidence type="ECO:0000256" key="3">
    <source>
        <dbReference type="ARBA" id="ARBA00023274"/>
    </source>
</evidence>
<proteinExistence type="inferred from homology"/>
<dbReference type="InterPro" id="IPR036967">
    <property type="entry name" value="Ribosomal_uS11_sf"/>
</dbReference>
<dbReference type="Proteomes" id="UP000076738">
    <property type="component" value="Unassembled WGS sequence"/>
</dbReference>
<name>A0A167M3B7_CALVF</name>
<keyword evidence="6" id="KW-1185">Reference proteome</keyword>
<feature type="compositionally biased region" description="Low complexity" evidence="4">
    <location>
        <begin position="29"/>
        <end position="52"/>
    </location>
</feature>
<evidence type="ECO:0000256" key="4">
    <source>
        <dbReference type="SAM" id="MobiDB-lite"/>
    </source>
</evidence>
<sequence length="277" mass="29896">MSSSMGRAHLVRLARRPRLPPSPPPVPPAASASAAANRALHLTPLALAPPRASNNRNKSKSEPAVHRGPVVSLFLAVKSTRNNTVVTLSEWAQTKQQEEYSAIVGKVLGPVLQAEKEAKAREKAKARVAPEGLYEDSAGALPGEGWKDKQAIVPLGEAGGPLITPEEHEKLLRRAHPQARVIVTHSGGTVGFRRAQRETFEAAYQVMLRIFQTIKPIAESADIRLEIKLAGFGAGREAVMKAFMGVEGEEARKCVTRITDSTPIKIGGVRAKKLRKI</sequence>
<dbReference type="GO" id="GO:0006412">
    <property type="term" value="P:translation"/>
    <property type="evidence" value="ECO:0007669"/>
    <property type="project" value="InterPro"/>
</dbReference>
<organism evidence="5 6">
    <name type="scientific">Calocera viscosa (strain TUFC12733)</name>
    <dbReference type="NCBI Taxonomy" id="1330018"/>
    <lineage>
        <taxon>Eukaryota</taxon>
        <taxon>Fungi</taxon>
        <taxon>Dikarya</taxon>
        <taxon>Basidiomycota</taxon>
        <taxon>Agaricomycotina</taxon>
        <taxon>Dacrymycetes</taxon>
        <taxon>Dacrymycetales</taxon>
        <taxon>Dacrymycetaceae</taxon>
        <taxon>Calocera</taxon>
    </lineage>
</organism>
<dbReference type="GO" id="GO:1990904">
    <property type="term" value="C:ribonucleoprotein complex"/>
    <property type="evidence" value="ECO:0007669"/>
    <property type="project" value="UniProtKB-KW"/>
</dbReference>
<evidence type="ECO:0000313" key="6">
    <source>
        <dbReference type="Proteomes" id="UP000076738"/>
    </source>
</evidence>
<reference evidence="5 6" key="1">
    <citation type="journal article" date="2016" name="Mol. Biol. Evol.">
        <title>Comparative Genomics of Early-Diverging Mushroom-Forming Fungi Provides Insights into the Origins of Lignocellulose Decay Capabilities.</title>
        <authorList>
            <person name="Nagy L.G."/>
            <person name="Riley R."/>
            <person name="Tritt A."/>
            <person name="Adam C."/>
            <person name="Daum C."/>
            <person name="Floudas D."/>
            <person name="Sun H."/>
            <person name="Yadav J.S."/>
            <person name="Pangilinan J."/>
            <person name="Larsson K.H."/>
            <person name="Matsuura K."/>
            <person name="Barry K."/>
            <person name="Labutti K."/>
            <person name="Kuo R."/>
            <person name="Ohm R.A."/>
            <person name="Bhattacharya S.S."/>
            <person name="Shirouzu T."/>
            <person name="Yoshinaga Y."/>
            <person name="Martin F.M."/>
            <person name="Grigoriev I.V."/>
            <person name="Hibbett D.S."/>
        </authorList>
    </citation>
    <scope>NUCLEOTIDE SEQUENCE [LARGE SCALE GENOMIC DNA]</scope>
    <source>
        <strain evidence="5 6">TUFC12733</strain>
    </source>
</reference>
<evidence type="ECO:0000256" key="2">
    <source>
        <dbReference type="ARBA" id="ARBA00022980"/>
    </source>
</evidence>